<comment type="caution">
    <text evidence="8">The sequence shown here is derived from an EMBL/GenBank/DDBJ whole genome shotgun (WGS) entry which is preliminary data.</text>
</comment>
<keyword evidence="4" id="KW-0932">Cytokinin signaling pathway</keyword>
<evidence type="ECO:0000256" key="1">
    <source>
        <dbReference type="ARBA" id="ARBA00004496"/>
    </source>
</evidence>
<dbReference type="PANTHER" id="PTHR33347:SF21">
    <property type="match status" value="1"/>
</dbReference>
<keyword evidence="9" id="KW-1185">Reference proteome</keyword>
<evidence type="ECO:0000256" key="5">
    <source>
        <dbReference type="ARBA" id="ARBA00023242"/>
    </source>
</evidence>
<dbReference type="GO" id="GO:0009691">
    <property type="term" value="P:cytokinin biosynthetic process"/>
    <property type="evidence" value="ECO:0007669"/>
    <property type="project" value="UniProtKB-KW"/>
</dbReference>
<sequence>MEDMSKVFSEGMEYPKYPGGTEECNSNESGWTMYIGSPYRDYNQGDDDDEGTPMKGDDHAEDGGSDDSMTSDASSGPSHQGVVLCTNIEQIYGKHVEKDIRKFSSKEQLQQQKQEKKKLSDKNTKAAKEDSGHKAKSGKGYGYCRSTTRGKHVS</sequence>
<keyword evidence="2" id="KW-0963">Cytoplasm</keyword>
<organism evidence="8 9">
    <name type="scientific">Solanum commersonii</name>
    <name type="common">Commerson's wild potato</name>
    <name type="synonym">Commerson's nightshade</name>
    <dbReference type="NCBI Taxonomy" id="4109"/>
    <lineage>
        <taxon>Eukaryota</taxon>
        <taxon>Viridiplantae</taxon>
        <taxon>Streptophyta</taxon>
        <taxon>Embryophyta</taxon>
        <taxon>Tracheophyta</taxon>
        <taxon>Spermatophyta</taxon>
        <taxon>Magnoliopsida</taxon>
        <taxon>eudicotyledons</taxon>
        <taxon>Gunneridae</taxon>
        <taxon>Pentapetalae</taxon>
        <taxon>asterids</taxon>
        <taxon>lamiids</taxon>
        <taxon>Solanales</taxon>
        <taxon>Solanaceae</taxon>
        <taxon>Solanoideae</taxon>
        <taxon>Solaneae</taxon>
        <taxon>Solanum</taxon>
    </lineage>
</organism>
<dbReference type="Proteomes" id="UP000824120">
    <property type="component" value="Chromosome 5"/>
</dbReference>
<dbReference type="PANTHER" id="PTHR33347">
    <property type="entry name" value="OSJNBA0091C07.3 PROTEIN"/>
    <property type="match status" value="1"/>
</dbReference>
<comment type="subcellular location">
    <subcellularLocation>
        <location evidence="1">Cytoplasm</location>
    </subcellularLocation>
</comment>
<dbReference type="GO" id="GO:0005737">
    <property type="term" value="C:cytoplasm"/>
    <property type="evidence" value="ECO:0007669"/>
    <property type="project" value="UniProtKB-SubCell"/>
</dbReference>
<dbReference type="GO" id="GO:0009736">
    <property type="term" value="P:cytokinin-activated signaling pathway"/>
    <property type="evidence" value="ECO:0007669"/>
    <property type="project" value="UniProtKB-KW"/>
</dbReference>
<evidence type="ECO:0000256" key="6">
    <source>
        <dbReference type="ARBA" id="ARBA00024199"/>
    </source>
</evidence>
<name>A0A9J5YSF7_SOLCO</name>
<reference evidence="8 9" key="1">
    <citation type="submission" date="2020-09" db="EMBL/GenBank/DDBJ databases">
        <title>De no assembly of potato wild relative species, Solanum commersonii.</title>
        <authorList>
            <person name="Cho K."/>
        </authorList>
    </citation>
    <scope>NUCLEOTIDE SEQUENCE [LARGE SCALE GENOMIC DNA]</scope>
    <source>
        <strain evidence="8">LZ3.2</strain>
        <tissue evidence="8">Leaf</tissue>
    </source>
</reference>
<proteinExistence type="inferred from homology"/>
<evidence type="ECO:0000256" key="7">
    <source>
        <dbReference type="SAM" id="MobiDB-lite"/>
    </source>
</evidence>
<evidence type="ECO:0000313" key="8">
    <source>
        <dbReference type="EMBL" id="KAG5603699.1"/>
    </source>
</evidence>
<keyword evidence="3" id="KW-0203">Cytokinin biosynthesis</keyword>
<evidence type="ECO:0000256" key="3">
    <source>
        <dbReference type="ARBA" id="ARBA00022712"/>
    </source>
</evidence>
<feature type="region of interest" description="Disordered" evidence="7">
    <location>
        <begin position="103"/>
        <end position="154"/>
    </location>
</feature>
<evidence type="ECO:0000256" key="4">
    <source>
        <dbReference type="ARBA" id="ARBA00022864"/>
    </source>
</evidence>
<dbReference type="OrthoDB" id="1738616at2759"/>
<gene>
    <name evidence="8" type="ORF">H5410_025191</name>
</gene>
<keyword evidence="5" id="KW-0539">Nucleus</keyword>
<dbReference type="EMBL" id="JACXVP010000005">
    <property type="protein sequence ID" value="KAG5603699.1"/>
    <property type="molecule type" value="Genomic_DNA"/>
</dbReference>
<evidence type="ECO:0000313" key="9">
    <source>
        <dbReference type="Proteomes" id="UP000824120"/>
    </source>
</evidence>
<dbReference type="AlphaFoldDB" id="A0A9J5YSF7"/>
<feature type="compositionally biased region" description="Basic and acidic residues" evidence="7">
    <location>
        <begin position="113"/>
        <end position="133"/>
    </location>
</feature>
<accession>A0A9J5YSF7</accession>
<evidence type="ECO:0000256" key="2">
    <source>
        <dbReference type="ARBA" id="ARBA00022490"/>
    </source>
</evidence>
<feature type="region of interest" description="Disordered" evidence="7">
    <location>
        <begin position="1"/>
        <end position="81"/>
    </location>
</feature>
<protein>
    <submittedName>
        <fullName evidence="8">Uncharacterized protein</fullName>
    </submittedName>
</protein>
<feature type="compositionally biased region" description="Polar residues" evidence="7">
    <location>
        <begin position="67"/>
        <end position="78"/>
    </location>
</feature>
<dbReference type="InterPro" id="IPR044670">
    <property type="entry name" value="SOFL"/>
</dbReference>
<comment type="similarity">
    <text evidence="6">Belongs to the SOFL plant protein family.</text>
</comment>